<accession>A0A1G9S9Q6</accession>
<dbReference type="EMBL" id="FNHU01000001">
    <property type="protein sequence ID" value="SDM32243.1"/>
    <property type="molecule type" value="Genomic_DNA"/>
</dbReference>
<reference evidence="1 4" key="2">
    <citation type="submission" date="2016-10" db="EMBL/GenBank/DDBJ databases">
        <authorList>
            <person name="de Groot N.N."/>
        </authorList>
    </citation>
    <scope>NUCLEOTIDE SEQUENCE [LARGE SCALE GENOMIC DNA]</scope>
    <source>
        <strain evidence="2">DSM 27982</strain>
        <strain evidence="1 4">KPR-7B</strain>
    </source>
</reference>
<dbReference type="RefSeq" id="WP_143008854.1">
    <property type="nucleotide sequence ID" value="NZ_FNHU01000001.1"/>
</dbReference>
<dbReference type="AlphaFoldDB" id="A0A1G9S9Q6"/>
<dbReference type="EMBL" id="FNIM01000002">
    <property type="protein sequence ID" value="SDN35925.1"/>
    <property type="molecule type" value="Genomic_DNA"/>
</dbReference>
<dbReference type="Proteomes" id="UP000199671">
    <property type="component" value="Unassembled WGS sequence"/>
</dbReference>
<dbReference type="OrthoDB" id="9874910at2"/>
<dbReference type="SUPFAM" id="SSF47598">
    <property type="entry name" value="Ribbon-helix-helix"/>
    <property type="match status" value="1"/>
</dbReference>
<dbReference type="InterPro" id="IPR010985">
    <property type="entry name" value="Ribbon_hlx_hlx"/>
</dbReference>
<name>A0A1G9S9Q6_9ACTO</name>
<keyword evidence="3" id="KW-1185">Reference proteome</keyword>
<evidence type="ECO:0000313" key="4">
    <source>
        <dbReference type="Proteomes" id="UP000199671"/>
    </source>
</evidence>
<protein>
    <recommendedName>
        <fullName evidence="5">Ribbon-helix-helix protein, copG family</fullName>
    </recommendedName>
</protein>
<dbReference type="Proteomes" id="UP000198541">
    <property type="component" value="Unassembled WGS sequence"/>
</dbReference>
<gene>
    <name evidence="1" type="ORF">SAMN04487766_101362</name>
    <name evidence="2" type="ORF">SAMN05216355_10285</name>
</gene>
<evidence type="ECO:0008006" key="5">
    <source>
        <dbReference type="Google" id="ProtNLM"/>
    </source>
</evidence>
<evidence type="ECO:0000313" key="3">
    <source>
        <dbReference type="Proteomes" id="UP000198541"/>
    </source>
</evidence>
<dbReference type="GO" id="GO:0006355">
    <property type="term" value="P:regulation of DNA-templated transcription"/>
    <property type="evidence" value="ECO:0007669"/>
    <property type="project" value="InterPro"/>
</dbReference>
<proteinExistence type="predicted"/>
<reference evidence="3" key="1">
    <citation type="submission" date="2016-10" db="EMBL/GenBank/DDBJ databases">
        <authorList>
            <person name="Varghese N."/>
            <person name="Submissions S."/>
        </authorList>
    </citation>
    <scope>NUCLEOTIDE SEQUENCE [LARGE SCALE GENOMIC DNA]</scope>
    <source>
        <strain evidence="3">DSM 27982</strain>
    </source>
</reference>
<sequence length="70" mass="7881">MATTRLSVNITDETAQALRTLAKEKGTTVTDIVRQATGLLKFIDDELKDPEQVLQIKNIRTNEISRIKLI</sequence>
<organism evidence="1 4">
    <name type="scientific">Actinomyces ruminicola</name>
    <dbReference type="NCBI Taxonomy" id="332524"/>
    <lineage>
        <taxon>Bacteria</taxon>
        <taxon>Bacillati</taxon>
        <taxon>Actinomycetota</taxon>
        <taxon>Actinomycetes</taxon>
        <taxon>Actinomycetales</taxon>
        <taxon>Actinomycetaceae</taxon>
        <taxon>Actinomyces</taxon>
    </lineage>
</organism>
<evidence type="ECO:0000313" key="2">
    <source>
        <dbReference type="EMBL" id="SDN35925.1"/>
    </source>
</evidence>
<evidence type="ECO:0000313" key="1">
    <source>
        <dbReference type="EMBL" id="SDM32243.1"/>
    </source>
</evidence>